<dbReference type="PANTHER" id="PTHR46743:SF2">
    <property type="entry name" value="TEICHOIC ACIDS EXPORT ATP-BINDING PROTEIN TAGH"/>
    <property type="match status" value="1"/>
</dbReference>
<evidence type="ECO:0000313" key="6">
    <source>
        <dbReference type="EMBL" id="PWC27855.1"/>
    </source>
</evidence>
<keyword evidence="3" id="KW-0547">Nucleotide-binding</keyword>
<evidence type="ECO:0000256" key="3">
    <source>
        <dbReference type="ARBA" id="ARBA00022741"/>
    </source>
</evidence>
<evidence type="ECO:0000256" key="4">
    <source>
        <dbReference type="ARBA" id="ARBA00022840"/>
    </source>
</evidence>
<dbReference type="OrthoDB" id="7157922at2"/>
<evidence type="ECO:0000259" key="5">
    <source>
        <dbReference type="PROSITE" id="PS50893"/>
    </source>
</evidence>
<dbReference type="EMBL" id="PDOA01000011">
    <property type="protein sequence ID" value="PWC27855.1"/>
    <property type="molecule type" value="Genomic_DNA"/>
</dbReference>
<keyword evidence="4 6" id="KW-0067">ATP-binding</keyword>
<dbReference type="GO" id="GO:0016020">
    <property type="term" value="C:membrane"/>
    <property type="evidence" value="ECO:0007669"/>
    <property type="project" value="InterPro"/>
</dbReference>
<evidence type="ECO:0000256" key="1">
    <source>
        <dbReference type="ARBA" id="ARBA00005417"/>
    </source>
</evidence>
<organism evidence="6 7">
    <name type="scientific">Teichococcus aestuarii</name>
    <dbReference type="NCBI Taxonomy" id="568898"/>
    <lineage>
        <taxon>Bacteria</taxon>
        <taxon>Pseudomonadati</taxon>
        <taxon>Pseudomonadota</taxon>
        <taxon>Alphaproteobacteria</taxon>
        <taxon>Acetobacterales</taxon>
        <taxon>Roseomonadaceae</taxon>
        <taxon>Roseomonas</taxon>
    </lineage>
</organism>
<comment type="similarity">
    <text evidence="1">Belongs to the ABC transporter superfamily.</text>
</comment>
<name>A0A2U1V1S2_9PROT</name>
<dbReference type="InterPro" id="IPR017871">
    <property type="entry name" value="ABC_transporter-like_CS"/>
</dbReference>
<dbReference type="PROSITE" id="PS50893">
    <property type="entry name" value="ABC_TRANSPORTER_2"/>
    <property type="match status" value="1"/>
</dbReference>
<proteinExistence type="inferred from homology"/>
<protein>
    <submittedName>
        <fullName evidence="6">ATP-binding protein</fullName>
    </submittedName>
</protein>
<dbReference type="Proteomes" id="UP000245048">
    <property type="component" value="Unassembled WGS sequence"/>
</dbReference>
<sequence length="216" mass="24273">MIELENVWKRFESRQQGHRYILRGVHARIRRGDQVGILGRNGAGKSTLLRIFAGVEAPTRGRIRREMSISWPIGGGYGIQSSLTGIANARFIARLYGMPLQRTEEFVADFSELGPYFREPVRTYSSGMLSRLLMALSFAVDFDCYLVDEALSTGDARFANKCREVLEVRRANAAMLLVSHNAGHVKKYCKTAAILRNGMLEFYEDVDEAIAAYQGL</sequence>
<comment type="caution">
    <text evidence="6">The sequence shown here is derived from an EMBL/GenBank/DDBJ whole genome shotgun (WGS) entry which is preliminary data.</text>
</comment>
<dbReference type="InterPro" id="IPR050683">
    <property type="entry name" value="Bact_Polysacc_Export_ATP-bd"/>
</dbReference>
<dbReference type="PANTHER" id="PTHR46743">
    <property type="entry name" value="TEICHOIC ACIDS EXPORT ATP-BINDING PROTEIN TAGH"/>
    <property type="match status" value="1"/>
</dbReference>
<accession>A0A2U1V1S2</accession>
<dbReference type="Pfam" id="PF00005">
    <property type="entry name" value="ABC_tran"/>
    <property type="match status" value="1"/>
</dbReference>
<dbReference type="GO" id="GO:0140359">
    <property type="term" value="F:ABC-type transporter activity"/>
    <property type="evidence" value="ECO:0007669"/>
    <property type="project" value="InterPro"/>
</dbReference>
<dbReference type="InterPro" id="IPR027417">
    <property type="entry name" value="P-loop_NTPase"/>
</dbReference>
<gene>
    <name evidence="6" type="ORF">CR165_16315</name>
</gene>
<reference evidence="7" key="1">
    <citation type="submission" date="2017-10" db="EMBL/GenBank/DDBJ databases">
        <authorList>
            <person name="Toshchakov S.V."/>
            <person name="Goeva M.A."/>
        </authorList>
    </citation>
    <scope>NUCLEOTIDE SEQUENCE [LARGE SCALE GENOMIC DNA]</scope>
    <source>
        <strain evidence="7">JR1/69-1-13</strain>
    </source>
</reference>
<dbReference type="AlphaFoldDB" id="A0A2U1V1S2"/>
<keyword evidence="7" id="KW-1185">Reference proteome</keyword>
<dbReference type="Gene3D" id="3.40.50.300">
    <property type="entry name" value="P-loop containing nucleotide triphosphate hydrolases"/>
    <property type="match status" value="1"/>
</dbReference>
<evidence type="ECO:0000256" key="2">
    <source>
        <dbReference type="ARBA" id="ARBA00022448"/>
    </source>
</evidence>
<dbReference type="PROSITE" id="PS00211">
    <property type="entry name" value="ABC_TRANSPORTER_1"/>
    <property type="match status" value="1"/>
</dbReference>
<dbReference type="GO" id="GO:0005524">
    <property type="term" value="F:ATP binding"/>
    <property type="evidence" value="ECO:0007669"/>
    <property type="project" value="UniProtKB-KW"/>
</dbReference>
<evidence type="ECO:0000313" key="7">
    <source>
        <dbReference type="Proteomes" id="UP000245048"/>
    </source>
</evidence>
<dbReference type="InterPro" id="IPR015860">
    <property type="entry name" value="ABC_transpr_TagH-like"/>
</dbReference>
<dbReference type="CDD" id="cd03220">
    <property type="entry name" value="ABC_KpsT_Wzt"/>
    <property type="match status" value="1"/>
</dbReference>
<keyword evidence="2" id="KW-0813">Transport</keyword>
<dbReference type="SUPFAM" id="SSF52540">
    <property type="entry name" value="P-loop containing nucleoside triphosphate hydrolases"/>
    <property type="match status" value="1"/>
</dbReference>
<feature type="domain" description="ABC transporter" evidence="5">
    <location>
        <begin position="2"/>
        <end position="216"/>
    </location>
</feature>
<dbReference type="InterPro" id="IPR003439">
    <property type="entry name" value="ABC_transporter-like_ATP-bd"/>
</dbReference>
<dbReference type="GO" id="GO:0016887">
    <property type="term" value="F:ATP hydrolysis activity"/>
    <property type="evidence" value="ECO:0007669"/>
    <property type="project" value="InterPro"/>
</dbReference>
<dbReference type="RefSeq" id="WP_109518006.1">
    <property type="nucleotide sequence ID" value="NZ_PDOA01000011.1"/>
</dbReference>